<keyword evidence="2" id="KW-1185">Reference proteome</keyword>
<protein>
    <recommendedName>
        <fullName evidence="3">DUF2917 domain-containing protein</fullName>
    </recommendedName>
</protein>
<sequence>MAQQAQQTSYELAKRELLALDRAAGNRLHCTSGKIWITREGSQQDIILKPGESWLIGDDAAVVASALCASRLVVTHPQSTKPRVAPRQLAASILLLVRRWQHRPLSGYPSTMLR</sequence>
<dbReference type="InterPro" id="IPR021317">
    <property type="entry name" value="DUF2917"/>
</dbReference>
<organism evidence="1 2">
    <name type="scientific">Candidatus Propionivibrio aalborgensis</name>
    <dbReference type="NCBI Taxonomy" id="1860101"/>
    <lineage>
        <taxon>Bacteria</taxon>
        <taxon>Pseudomonadati</taxon>
        <taxon>Pseudomonadota</taxon>
        <taxon>Betaproteobacteria</taxon>
        <taxon>Rhodocyclales</taxon>
        <taxon>Rhodocyclaceae</taxon>
        <taxon>Propionivibrio</taxon>
    </lineage>
</organism>
<dbReference type="EMBL" id="FLQY01000212">
    <property type="protein sequence ID" value="SBT08769.1"/>
    <property type="molecule type" value="Genomic_DNA"/>
</dbReference>
<reference evidence="1 2" key="1">
    <citation type="submission" date="2016-06" db="EMBL/GenBank/DDBJ databases">
        <authorList>
            <person name="Kjaerup R.B."/>
            <person name="Dalgaard T.S."/>
            <person name="Juul-Madsen H.R."/>
        </authorList>
    </citation>
    <scope>NUCLEOTIDE SEQUENCE [LARGE SCALE GENOMIC DNA]</scope>
    <source>
        <strain evidence="1">2</strain>
    </source>
</reference>
<evidence type="ECO:0000313" key="2">
    <source>
        <dbReference type="Proteomes" id="UP000199600"/>
    </source>
</evidence>
<accession>A0A1A8XUP1</accession>
<dbReference type="RefSeq" id="WP_186411356.1">
    <property type="nucleotide sequence ID" value="NZ_FLQY01000212.1"/>
</dbReference>
<dbReference type="Proteomes" id="UP000199600">
    <property type="component" value="Unassembled WGS sequence"/>
</dbReference>
<gene>
    <name evidence="1" type="ORF">PROAA_290053</name>
</gene>
<evidence type="ECO:0000313" key="1">
    <source>
        <dbReference type="EMBL" id="SBT08769.1"/>
    </source>
</evidence>
<evidence type="ECO:0008006" key="3">
    <source>
        <dbReference type="Google" id="ProtNLM"/>
    </source>
</evidence>
<dbReference type="AlphaFoldDB" id="A0A1A8XUP1"/>
<proteinExistence type="predicted"/>
<name>A0A1A8XUP1_9RHOO</name>
<dbReference type="Pfam" id="PF11142">
    <property type="entry name" value="DUF2917"/>
    <property type="match status" value="1"/>
</dbReference>